<protein>
    <recommendedName>
        <fullName evidence="1">Copper amine oxidase-like N-terminal domain-containing protein</fullName>
    </recommendedName>
</protein>
<sequence>MARSIKKRGKLVSVLVILALLVTLFPLGAGSALAASEYRALTVPSVLDGVWQELGSVVIEIDGGTLKRGDSVNLMFPSDFVIGSISGYDTVGEYAYLKDSAGNITVKAFVPYSLAGKINELTQITDIALSQVSDEEFKLTVVGTPQPMNGTEPTDASIIKLEFPRVYVDSGFDGDIKLTATTSSGSGFPSGSVVVGRVVTGANKVELAATNIPSFSDNTIDDPIKIRVTEKKPSALDSGSESLKFKLPSDFEWISDGLTVTRLWGDQIVYTTGTLSDTSNKPADQTQPAIGLEFTGFNDDELKVNLKVWDPQKDINNDGTPDGGWVLETADGRDGTYKETAFEIKINIAVVDEQDAQRGDVIISTTGSKSDLTPSELTIAEYGQYESTLEATDAPLLYSGQIDARIGKVVIKESIAGSLVEGRTIILTLPANAKWHKIDEDSDKGVSLEFAGFPGTDGRDAKWIVRGKSTSEGAELVLEDMEVALEPGSSGDLVIEASGTAGVSGSVVVAKVESPVTMEASATAEVKAGEVTEVGDLLVKEKYAGAIDDDKDLIIDLPEGVKFAAAPKVEVVEGNIKFLSGDIRTIGASNTDDNQLVIPVDTKSSVASTIKISGIKIVADRSVPDGDVIAKVQGPAVAEVNDKTEVQKEYEYDGTTLKVAGKEAFVVGSDYKIFPKTSTAAKALIARVVTPAPGEAGKKTASFVIGSNTYTVNDVQSTMDVVAYTKNGRTYLPIRYAAYALGITPENILWDGRTATFIGNGRVVQVIPGSMIMSINGAPITMDVPTEEVNGRIMVPFRWVAQAFGAQVDWDEATQTVTMTL</sequence>
<dbReference type="SUPFAM" id="SSF55383">
    <property type="entry name" value="Copper amine oxidase, domain N"/>
    <property type="match status" value="2"/>
</dbReference>
<dbReference type="InterPro" id="IPR036582">
    <property type="entry name" value="Mao_N_sf"/>
</dbReference>
<evidence type="ECO:0000259" key="1">
    <source>
        <dbReference type="Pfam" id="PF07833"/>
    </source>
</evidence>
<organism evidence="2 3">
    <name type="scientific">Neomoorella stamsii</name>
    <dbReference type="NCBI Taxonomy" id="1266720"/>
    <lineage>
        <taxon>Bacteria</taxon>
        <taxon>Bacillati</taxon>
        <taxon>Bacillota</taxon>
        <taxon>Clostridia</taxon>
        <taxon>Neomoorellales</taxon>
        <taxon>Neomoorellaceae</taxon>
        <taxon>Neomoorella</taxon>
    </lineage>
</organism>
<evidence type="ECO:0000313" key="3">
    <source>
        <dbReference type="Proteomes" id="UP000239430"/>
    </source>
</evidence>
<accession>A0A9X7J0K8</accession>
<gene>
    <name evidence="2" type="ORF">MOST_28620</name>
</gene>
<comment type="caution">
    <text evidence="2">The sequence shown here is derived from an EMBL/GenBank/DDBJ whole genome shotgun (WGS) entry which is preliminary data.</text>
</comment>
<dbReference type="Pfam" id="PF07833">
    <property type="entry name" value="Cu_amine_oxidN1"/>
    <property type="match status" value="1"/>
</dbReference>
<feature type="domain" description="Copper amine oxidase-like N-terminal" evidence="1">
    <location>
        <begin position="711"/>
        <end position="818"/>
    </location>
</feature>
<dbReference type="Proteomes" id="UP000239430">
    <property type="component" value="Unassembled WGS sequence"/>
</dbReference>
<dbReference type="RefSeq" id="WP_054937512.1">
    <property type="nucleotide sequence ID" value="NZ_PVXL01000067.1"/>
</dbReference>
<dbReference type="AlphaFoldDB" id="A0A9X7J0K8"/>
<proteinExistence type="predicted"/>
<evidence type="ECO:0000313" key="2">
    <source>
        <dbReference type="EMBL" id="PRR69985.1"/>
    </source>
</evidence>
<dbReference type="EMBL" id="PVXL01000067">
    <property type="protein sequence ID" value="PRR69985.1"/>
    <property type="molecule type" value="Genomic_DNA"/>
</dbReference>
<dbReference type="Gene3D" id="3.30.457.10">
    <property type="entry name" value="Copper amine oxidase-like, N-terminal domain"/>
    <property type="match status" value="2"/>
</dbReference>
<dbReference type="InterPro" id="IPR012854">
    <property type="entry name" value="Cu_amine_oxidase-like_N"/>
</dbReference>
<keyword evidence="3" id="KW-1185">Reference proteome</keyword>
<name>A0A9X7J0K8_9FIRM</name>
<reference evidence="2 3" key="1">
    <citation type="submission" date="2018-03" db="EMBL/GenBank/DDBJ databases">
        <title>Genome sequence of Moorella stamsii DSM 26217.</title>
        <authorList>
            <person name="Poehlein A."/>
            <person name="Daniel R."/>
        </authorList>
    </citation>
    <scope>NUCLEOTIDE SEQUENCE [LARGE SCALE GENOMIC DNA]</scope>
    <source>
        <strain evidence="3">DSM 26217</strain>
    </source>
</reference>